<organism evidence="1 2">
    <name type="scientific">Aspergillus rambellii</name>
    <dbReference type="NCBI Taxonomy" id="308745"/>
    <lineage>
        <taxon>Eukaryota</taxon>
        <taxon>Fungi</taxon>
        <taxon>Dikarya</taxon>
        <taxon>Ascomycota</taxon>
        <taxon>Pezizomycotina</taxon>
        <taxon>Eurotiomycetes</taxon>
        <taxon>Eurotiomycetidae</taxon>
        <taxon>Eurotiales</taxon>
        <taxon>Aspergillaceae</taxon>
        <taxon>Aspergillus</taxon>
        <taxon>Aspergillus subgen. Nidulantes</taxon>
    </lineage>
</organism>
<keyword evidence="2" id="KW-1185">Reference proteome</keyword>
<sequence length="155" mass="16712">PPASWSLTPEFVQKHQPGFATPRILHASEHDGRMWSVPHPGPRAHSGGDVAHARREMETARCGAGGGGICETLALVKRWGMDCSDLVFYHADLGPGNIIVEDVPRTGSLGLIDWEIAGYFPRGWIRTNGLDLPGSGAEPHGVAIRGSEITWGTWV</sequence>
<protein>
    <recommendedName>
        <fullName evidence="3">Aminoglycoside phosphotransferase domain-containing protein</fullName>
    </recommendedName>
</protein>
<accession>A0A0F8WXE2</accession>
<evidence type="ECO:0008006" key="3">
    <source>
        <dbReference type="Google" id="ProtNLM"/>
    </source>
</evidence>
<dbReference type="AlphaFoldDB" id="A0A0F8WXE2"/>
<dbReference type="Proteomes" id="UP000034291">
    <property type="component" value="Unassembled WGS sequence"/>
</dbReference>
<proteinExistence type="predicted"/>
<name>A0A0F8WXE2_9EURO</name>
<dbReference type="SUPFAM" id="SSF56112">
    <property type="entry name" value="Protein kinase-like (PK-like)"/>
    <property type="match status" value="1"/>
</dbReference>
<dbReference type="EMBL" id="JZBS01001549">
    <property type="protein sequence ID" value="KKK22180.1"/>
    <property type="molecule type" value="Genomic_DNA"/>
</dbReference>
<evidence type="ECO:0000313" key="2">
    <source>
        <dbReference type="Proteomes" id="UP000034291"/>
    </source>
</evidence>
<dbReference type="OrthoDB" id="5404599at2759"/>
<dbReference type="Gene3D" id="3.90.1200.10">
    <property type="match status" value="1"/>
</dbReference>
<evidence type="ECO:0000313" key="1">
    <source>
        <dbReference type="EMBL" id="KKK22180.1"/>
    </source>
</evidence>
<comment type="caution">
    <text evidence="1">The sequence shown here is derived from an EMBL/GenBank/DDBJ whole genome shotgun (WGS) entry which is preliminary data.</text>
</comment>
<feature type="non-terminal residue" evidence="1">
    <location>
        <position position="1"/>
    </location>
</feature>
<gene>
    <name evidence="1" type="ORF">ARAM_007478</name>
</gene>
<dbReference type="InterPro" id="IPR011009">
    <property type="entry name" value="Kinase-like_dom_sf"/>
</dbReference>
<reference evidence="1 2" key="1">
    <citation type="submission" date="2015-02" db="EMBL/GenBank/DDBJ databases">
        <title>Draft Genome Sequences of Two Closely-Related Aflatoxigenic Aspergillus Species Obtained from the Cote d'Ivoire.</title>
        <authorList>
            <person name="Moore G.G."/>
            <person name="Beltz S.B."/>
            <person name="Mack B.M."/>
        </authorList>
    </citation>
    <scope>NUCLEOTIDE SEQUENCE [LARGE SCALE GENOMIC DNA]</scope>
    <source>
        <strain evidence="1 2">SRRC1468</strain>
    </source>
</reference>